<accession>A0A074L6U4</accession>
<dbReference type="GO" id="GO:0046872">
    <property type="term" value="F:metal ion binding"/>
    <property type="evidence" value="ECO:0007669"/>
    <property type="project" value="UniProtKB-KW"/>
</dbReference>
<dbReference type="Gene3D" id="1.10.150.520">
    <property type="match status" value="1"/>
</dbReference>
<dbReference type="Pfam" id="PF13419">
    <property type="entry name" value="HAD_2"/>
    <property type="match status" value="1"/>
</dbReference>
<protein>
    <recommendedName>
        <fullName evidence="6">Haloacid dehalogenase</fullName>
    </recommendedName>
</protein>
<dbReference type="InterPro" id="IPR041492">
    <property type="entry name" value="HAD_2"/>
</dbReference>
<dbReference type="Proteomes" id="UP000027821">
    <property type="component" value="Unassembled WGS sequence"/>
</dbReference>
<organism evidence="4 5">
    <name type="scientific">Anditalea andensis</name>
    <dbReference type="NCBI Taxonomy" id="1048983"/>
    <lineage>
        <taxon>Bacteria</taxon>
        <taxon>Pseudomonadati</taxon>
        <taxon>Bacteroidota</taxon>
        <taxon>Cytophagia</taxon>
        <taxon>Cytophagales</taxon>
        <taxon>Cytophagaceae</taxon>
        <taxon>Anditalea</taxon>
    </lineage>
</organism>
<gene>
    <name evidence="4" type="ORF">EL17_00165</name>
</gene>
<evidence type="ECO:0000256" key="1">
    <source>
        <dbReference type="ARBA" id="ARBA00022723"/>
    </source>
</evidence>
<dbReference type="SFLD" id="SFLDS00003">
    <property type="entry name" value="Haloacid_Dehalogenase"/>
    <property type="match status" value="1"/>
</dbReference>
<evidence type="ECO:0000313" key="4">
    <source>
        <dbReference type="EMBL" id="KEO75543.1"/>
    </source>
</evidence>
<sequence>MNIRIKKAMIYDLDNTLFPVSDIGEELFKPLFDKIEKHGVKDGEFTKIKKDLMRKPFQEVAYKYQFSEPLIDEGNRILTKLTYDKEIKLFEDYPAILELPGDRYLVTTGYKNMQNSKIEHLGILKDFVEITVVDPSESDLTKKDIFYQIMEKNGYSPTDMMIIGDDPDSEIKAGQDLGIETVLYYKLALTDLPTGATHVINDFRELASILLE</sequence>
<dbReference type="EMBL" id="JMIH01000010">
    <property type="protein sequence ID" value="KEO75543.1"/>
    <property type="molecule type" value="Genomic_DNA"/>
</dbReference>
<reference evidence="4 5" key="1">
    <citation type="submission" date="2014-04" db="EMBL/GenBank/DDBJ databases">
        <title>Characterization and application of a salt tolerant electro-active bacterium.</title>
        <authorList>
            <person name="Yang L."/>
            <person name="Wei S."/>
            <person name="Tay Q.X.M."/>
        </authorList>
    </citation>
    <scope>NUCLEOTIDE SEQUENCE [LARGE SCALE GENOMIC DNA]</scope>
    <source>
        <strain evidence="4 5">LY1</strain>
    </source>
</reference>
<evidence type="ECO:0000256" key="3">
    <source>
        <dbReference type="ARBA" id="ARBA00022842"/>
    </source>
</evidence>
<comment type="caution">
    <text evidence="4">The sequence shown here is derived from an EMBL/GenBank/DDBJ whole genome shotgun (WGS) entry which is preliminary data.</text>
</comment>
<name>A0A074L6U4_9BACT</name>
<dbReference type="PANTHER" id="PTHR46470:SF2">
    <property type="entry name" value="GLYCERALDEHYDE 3-PHOSPHATE PHOSPHATASE"/>
    <property type="match status" value="1"/>
</dbReference>
<dbReference type="InterPro" id="IPR036412">
    <property type="entry name" value="HAD-like_sf"/>
</dbReference>
<dbReference type="eggNOG" id="COG1011">
    <property type="taxonomic scope" value="Bacteria"/>
</dbReference>
<dbReference type="RefSeq" id="WP_035069240.1">
    <property type="nucleotide sequence ID" value="NZ_JMIH01000010.1"/>
</dbReference>
<dbReference type="InterPro" id="IPR051400">
    <property type="entry name" value="HAD-like_hydrolase"/>
</dbReference>
<keyword evidence="2" id="KW-0378">Hydrolase</keyword>
<dbReference type="SUPFAM" id="SSF56784">
    <property type="entry name" value="HAD-like"/>
    <property type="match status" value="1"/>
</dbReference>
<keyword evidence="5" id="KW-1185">Reference proteome</keyword>
<evidence type="ECO:0008006" key="6">
    <source>
        <dbReference type="Google" id="ProtNLM"/>
    </source>
</evidence>
<proteinExistence type="predicted"/>
<evidence type="ECO:0000256" key="2">
    <source>
        <dbReference type="ARBA" id="ARBA00022801"/>
    </source>
</evidence>
<dbReference type="OrthoDB" id="7059729at2"/>
<dbReference type="InterPro" id="IPR023214">
    <property type="entry name" value="HAD_sf"/>
</dbReference>
<dbReference type="Gene3D" id="3.40.50.1000">
    <property type="entry name" value="HAD superfamily/HAD-like"/>
    <property type="match status" value="1"/>
</dbReference>
<keyword evidence="1" id="KW-0479">Metal-binding</keyword>
<dbReference type="SFLD" id="SFLDG01129">
    <property type="entry name" value="C1.5:_HAD__Beta-PGM__Phosphata"/>
    <property type="match status" value="1"/>
</dbReference>
<dbReference type="STRING" id="1048983.EL17_00165"/>
<dbReference type="GO" id="GO:0016791">
    <property type="term" value="F:phosphatase activity"/>
    <property type="evidence" value="ECO:0007669"/>
    <property type="project" value="TreeGrafter"/>
</dbReference>
<dbReference type="AlphaFoldDB" id="A0A074L6U4"/>
<keyword evidence="3" id="KW-0460">Magnesium</keyword>
<evidence type="ECO:0000313" key="5">
    <source>
        <dbReference type="Proteomes" id="UP000027821"/>
    </source>
</evidence>
<dbReference type="PANTHER" id="PTHR46470">
    <property type="entry name" value="N-ACYLNEURAMINATE-9-PHOSPHATASE"/>
    <property type="match status" value="1"/>
</dbReference>